<protein>
    <submittedName>
        <fullName evidence="1">Uncharacterized protein</fullName>
    </submittedName>
</protein>
<name>A0AAU2HEU6_9ACTN</name>
<dbReference type="EMBL" id="CP108253">
    <property type="protein sequence ID" value="WTU45419.1"/>
    <property type="molecule type" value="Genomic_DNA"/>
</dbReference>
<sequence length="100" mass="10397">MTDPRGVVARRAEDLEPGVPYVRGWLRARRGAVALAEQLTGLGLDTDFPGLKADVNVRGEGLVCLGAIRPEAAELLAELITVGLSVKMAADAKSSGTPAT</sequence>
<gene>
    <name evidence="1" type="ORF">OHV25_12330</name>
</gene>
<reference evidence="1" key="1">
    <citation type="submission" date="2022-10" db="EMBL/GenBank/DDBJ databases">
        <title>The complete genomes of actinobacterial strains from the NBC collection.</title>
        <authorList>
            <person name="Joergensen T.S."/>
            <person name="Alvarez Arevalo M."/>
            <person name="Sterndorff E.B."/>
            <person name="Faurdal D."/>
            <person name="Vuksanovic O."/>
            <person name="Mourched A.-S."/>
            <person name="Charusanti P."/>
            <person name="Shaw S."/>
            <person name="Blin K."/>
            <person name="Weber T."/>
        </authorList>
    </citation>
    <scope>NUCLEOTIDE SEQUENCE</scope>
    <source>
        <strain evidence="1">NBC_00060</strain>
    </source>
</reference>
<evidence type="ECO:0000313" key="1">
    <source>
        <dbReference type="EMBL" id="WTU45419.1"/>
    </source>
</evidence>
<proteinExistence type="predicted"/>
<dbReference type="AlphaFoldDB" id="A0AAU2HEU6"/>
<accession>A0AAU2HEU6</accession>
<organism evidence="1">
    <name type="scientific">Streptomyces sp. NBC_00060</name>
    <dbReference type="NCBI Taxonomy" id="2975636"/>
    <lineage>
        <taxon>Bacteria</taxon>
        <taxon>Bacillati</taxon>
        <taxon>Actinomycetota</taxon>
        <taxon>Actinomycetes</taxon>
        <taxon>Kitasatosporales</taxon>
        <taxon>Streptomycetaceae</taxon>
        <taxon>Streptomyces</taxon>
    </lineage>
</organism>